<reference evidence="2" key="1">
    <citation type="journal article" date="2022" name="bioRxiv">
        <title>Sequencing and chromosome-scale assembly of the giantPleurodeles waltlgenome.</title>
        <authorList>
            <person name="Brown T."/>
            <person name="Elewa A."/>
            <person name="Iarovenko S."/>
            <person name="Subramanian E."/>
            <person name="Araus A.J."/>
            <person name="Petzold A."/>
            <person name="Susuki M."/>
            <person name="Suzuki K.-i.T."/>
            <person name="Hayashi T."/>
            <person name="Toyoda A."/>
            <person name="Oliveira C."/>
            <person name="Osipova E."/>
            <person name="Leigh N.D."/>
            <person name="Simon A."/>
            <person name="Yun M.H."/>
        </authorList>
    </citation>
    <scope>NUCLEOTIDE SEQUENCE</scope>
    <source>
        <strain evidence="2">20211129_DDA</strain>
        <tissue evidence="2">Liver</tissue>
    </source>
</reference>
<organism evidence="2 3">
    <name type="scientific">Pleurodeles waltl</name>
    <name type="common">Iberian ribbed newt</name>
    <dbReference type="NCBI Taxonomy" id="8319"/>
    <lineage>
        <taxon>Eukaryota</taxon>
        <taxon>Metazoa</taxon>
        <taxon>Chordata</taxon>
        <taxon>Craniata</taxon>
        <taxon>Vertebrata</taxon>
        <taxon>Euteleostomi</taxon>
        <taxon>Amphibia</taxon>
        <taxon>Batrachia</taxon>
        <taxon>Caudata</taxon>
        <taxon>Salamandroidea</taxon>
        <taxon>Salamandridae</taxon>
        <taxon>Pleurodelinae</taxon>
        <taxon>Pleurodeles</taxon>
    </lineage>
</organism>
<proteinExistence type="predicted"/>
<keyword evidence="1" id="KW-0472">Membrane</keyword>
<dbReference type="Proteomes" id="UP001066276">
    <property type="component" value="Chromosome 8"/>
</dbReference>
<dbReference type="EMBL" id="JANPWB010000012">
    <property type="protein sequence ID" value="KAJ1111932.1"/>
    <property type="molecule type" value="Genomic_DNA"/>
</dbReference>
<keyword evidence="1" id="KW-0812">Transmembrane</keyword>
<keyword evidence="1" id="KW-1133">Transmembrane helix</keyword>
<evidence type="ECO:0000313" key="3">
    <source>
        <dbReference type="Proteomes" id="UP001066276"/>
    </source>
</evidence>
<sequence>MLQRSIGLMSDYHPGMSGRKRRDVGGALFKSFTVWARSTSWIWPVVFGMCISFWNYDTRGSCNGSRIRGGSPRH</sequence>
<dbReference type="AlphaFoldDB" id="A0AAV7NBH1"/>
<accession>A0AAV7NBH1</accession>
<feature type="non-terminal residue" evidence="2">
    <location>
        <position position="74"/>
    </location>
</feature>
<name>A0AAV7NBH1_PLEWA</name>
<keyword evidence="3" id="KW-1185">Reference proteome</keyword>
<evidence type="ECO:0000313" key="2">
    <source>
        <dbReference type="EMBL" id="KAJ1111932.1"/>
    </source>
</evidence>
<feature type="transmembrane region" description="Helical" evidence="1">
    <location>
        <begin position="40"/>
        <end position="56"/>
    </location>
</feature>
<comment type="caution">
    <text evidence="2">The sequence shown here is derived from an EMBL/GenBank/DDBJ whole genome shotgun (WGS) entry which is preliminary data.</text>
</comment>
<protein>
    <submittedName>
        <fullName evidence="2">Uncharacterized protein</fullName>
    </submittedName>
</protein>
<evidence type="ECO:0000256" key="1">
    <source>
        <dbReference type="SAM" id="Phobius"/>
    </source>
</evidence>
<gene>
    <name evidence="2" type="ORF">NDU88_000204</name>
</gene>